<gene>
    <name evidence="2" type="ORF">PVK06_047647</name>
</gene>
<feature type="compositionally biased region" description="Basic and acidic residues" evidence="1">
    <location>
        <begin position="87"/>
        <end position="102"/>
    </location>
</feature>
<evidence type="ECO:0000256" key="1">
    <source>
        <dbReference type="SAM" id="MobiDB-lite"/>
    </source>
</evidence>
<keyword evidence="3" id="KW-1185">Reference proteome</keyword>
<proteinExistence type="predicted"/>
<feature type="region of interest" description="Disordered" evidence="1">
    <location>
        <begin position="85"/>
        <end position="104"/>
    </location>
</feature>
<feature type="region of interest" description="Disordered" evidence="1">
    <location>
        <begin position="247"/>
        <end position="278"/>
    </location>
</feature>
<reference evidence="2 3" key="1">
    <citation type="submission" date="2023-03" db="EMBL/GenBank/DDBJ databases">
        <title>WGS of Gossypium arboreum.</title>
        <authorList>
            <person name="Yu D."/>
        </authorList>
    </citation>
    <scope>NUCLEOTIDE SEQUENCE [LARGE SCALE GENOMIC DNA]</scope>
    <source>
        <tissue evidence="2">Leaf</tissue>
    </source>
</reference>
<comment type="caution">
    <text evidence="2">The sequence shown here is derived from an EMBL/GenBank/DDBJ whole genome shotgun (WGS) entry which is preliminary data.</text>
</comment>
<accession>A0ABR0ME87</accession>
<dbReference type="EMBL" id="JARKNE010000013">
    <property type="protein sequence ID" value="KAK5771443.1"/>
    <property type="molecule type" value="Genomic_DNA"/>
</dbReference>
<name>A0ABR0ME87_GOSAR</name>
<evidence type="ECO:0000313" key="2">
    <source>
        <dbReference type="EMBL" id="KAK5771443.1"/>
    </source>
</evidence>
<dbReference type="Proteomes" id="UP001358586">
    <property type="component" value="Chromosome 13"/>
</dbReference>
<evidence type="ECO:0000313" key="3">
    <source>
        <dbReference type="Proteomes" id="UP001358586"/>
    </source>
</evidence>
<organism evidence="2 3">
    <name type="scientific">Gossypium arboreum</name>
    <name type="common">Tree cotton</name>
    <name type="synonym">Gossypium nanking</name>
    <dbReference type="NCBI Taxonomy" id="29729"/>
    <lineage>
        <taxon>Eukaryota</taxon>
        <taxon>Viridiplantae</taxon>
        <taxon>Streptophyta</taxon>
        <taxon>Embryophyta</taxon>
        <taxon>Tracheophyta</taxon>
        <taxon>Spermatophyta</taxon>
        <taxon>Magnoliopsida</taxon>
        <taxon>eudicotyledons</taxon>
        <taxon>Gunneridae</taxon>
        <taxon>Pentapetalae</taxon>
        <taxon>rosids</taxon>
        <taxon>malvids</taxon>
        <taxon>Malvales</taxon>
        <taxon>Malvaceae</taxon>
        <taxon>Malvoideae</taxon>
        <taxon>Gossypium</taxon>
    </lineage>
</organism>
<sequence length="278" mass="31703">MSLCQQKGIIPLGDKEIMDNKGLVNESFFERMTRGIETPILKEERTSKIRKGKAKVDNLEQFYFRHIKSIEPLHTFEIPSIPPIIRNNEHSSTNKDFDDQDRSVASPSIVQVSNNYKEEESKKIEECLHKIDILFENGTFAGQEDAAVEKAVAATEEEIVAEEKVVEEEKDREEEESDVNIIIALESVGDNIDNLELDRVRSGEVAEITSKEQDNSLVIVVYTRPLHVAFPTQVATDDARVAFSKTMQCPKKRKESGPRTRSERKKRRKGEGRNIIYP</sequence>
<protein>
    <submittedName>
        <fullName evidence="2">Uncharacterized protein</fullName>
    </submittedName>
</protein>